<dbReference type="AlphaFoldDB" id="A0A2H5F038"/>
<keyword evidence="6 8" id="KW-0472">Membrane</keyword>
<evidence type="ECO:0000256" key="4">
    <source>
        <dbReference type="ARBA" id="ARBA00022692"/>
    </source>
</evidence>
<keyword evidence="7" id="KW-0813">Transport</keyword>
<proteinExistence type="inferred from homology"/>
<evidence type="ECO:0000256" key="2">
    <source>
        <dbReference type="ARBA" id="ARBA00005811"/>
    </source>
</evidence>
<protein>
    <submittedName>
        <fullName evidence="9">Biopolymer transporter ExbD</fullName>
    </submittedName>
</protein>
<evidence type="ECO:0000256" key="7">
    <source>
        <dbReference type="RuleBase" id="RU003879"/>
    </source>
</evidence>
<dbReference type="EMBL" id="CP025430">
    <property type="protein sequence ID" value="AUH64906.1"/>
    <property type="molecule type" value="Genomic_DNA"/>
</dbReference>
<sequence length="135" mass="14834">MTVSLPPRRQHTHIDVSLAIVNIVLLLIFFFMVTGQITAERPSDEVELPISSSLPLDQLPRPLLVVTRDGQWLLDGAEVAPDLLEVALEALPEPLTLHLLLDRGAPADLLVAVLQNPALAERSVRLVTLKERTAE</sequence>
<dbReference type="RefSeq" id="WP_101752935.1">
    <property type="nucleotide sequence ID" value="NZ_CP025430.1"/>
</dbReference>
<evidence type="ECO:0000313" key="10">
    <source>
        <dbReference type="Proteomes" id="UP000234530"/>
    </source>
</evidence>
<keyword evidence="10" id="KW-1185">Reference proteome</keyword>
<keyword evidence="4 7" id="KW-0812">Transmembrane</keyword>
<keyword evidence="7" id="KW-0653">Protein transport</keyword>
<accession>A0A2H5F038</accession>
<dbReference type="OrthoDB" id="7860253at2"/>
<comment type="subcellular location">
    <subcellularLocation>
        <location evidence="1">Cell membrane</location>
        <topology evidence="1">Single-pass membrane protein</topology>
    </subcellularLocation>
    <subcellularLocation>
        <location evidence="7">Cell membrane</location>
        <topology evidence="7">Single-pass type II membrane protein</topology>
    </subcellularLocation>
</comment>
<reference evidence="9 10" key="1">
    <citation type="journal article" date="2013" name="Antonie Van Leeuwenhoek">
        <title>Paracoccus zhejiangensis sp. nov., isolated from activated sludge in wastewater-treatment system.</title>
        <authorList>
            <person name="Wu Z.G."/>
            <person name="Zhang D.F."/>
            <person name="Liu Y.L."/>
            <person name="Wang F."/>
            <person name="Jiang X."/>
            <person name="Li C."/>
            <person name="Li S.P."/>
            <person name="Hong Q."/>
            <person name="Li W.J."/>
        </authorList>
    </citation>
    <scope>NUCLEOTIDE SEQUENCE [LARGE SCALE GENOMIC DNA]</scope>
    <source>
        <strain evidence="9 10">J6</strain>
    </source>
</reference>
<evidence type="ECO:0000256" key="5">
    <source>
        <dbReference type="ARBA" id="ARBA00022989"/>
    </source>
</evidence>
<evidence type="ECO:0000256" key="8">
    <source>
        <dbReference type="SAM" id="Phobius"/>
    </source>
</evidence>
<dbReference type="Proteomes" id="UP000234530">
    <property type="component" value="Chromosome"/>
</dbReference>
<evidence type="ECO:0000313" key="9">
    <source>
        <dbReference type="EMBL" id="AUH64906.1"/>
    </source>
</evidence>
<evidence type="ECO:0000256" key="3">
    <source>
        <dbReference type="ARBA" id="ARBA00022475"/>
    </source>
</evidence>
<dbReference type="InterPro" id="IPR003400">
    <property type="entry name" value="ExbD"/>
</dbReference>
<keyword evidence="3" id="KW-1003">Cell membrane</keyword>
<dbReference type="GO" id="GO:0022857">
    <property type="term" value="F:transmembrane transporter activity"/>
    <property type="evidence" value="ECO:0007669"/>
    <property type="project" value="InterPro"/>
</dbReference>
<keyword evidence="5 8" id="KW-1133">Transmembrane helix</keyword>
<feature type="transmembrane region" description="Helical" evidence="8">
    <location>
        <begin position="12"/>
        <end position="33"/>
    </location>
</feature>
<comment type="similarity">
    <text evidence="2 7">Belongs to the ExbD/TolR family.</text>
</comment>
<gene>
    <name evidence="9" type="ORF">CX676_12590</name>
</gene>
<organism evidence="9 10">
    <name type="scientific">Paracoccus zhejiangensis</name>
    <dbReference type="NCBI Taxonomy" id="1077935"/>
    <lineage>
        <taxon>Bacteria</taxon>
        <taxon>Pseudomonadati</taxon>
        <taxon>Pseudomonadota</taxon>
        <taxon>Alphaproteobacteria</taxon>
        <taxon>Rhodobacterales</taxon>
        <taxon>Paracoccaceae</taxon>
        <taxon>Paracoccus</taxon>
    </lineage>
</organism>
<dbReference type="GO" id="GO:0015031">
    <property type="term" value="P:protein transport"/>
    <property type="evidence" value="ECO:0007669"/>
    <property type="project" value="UniProtKB-KW"/>
</dbReference>
<evidence type="ECO:0000256" key="1">
    <source>
        <dbReference type="ARBA" id="ARBA00004162"/>
    </source>
</evidence>
<dbReference type="Pfam" id="PF02472">
    <property type="entry name" value="ExbD"/>
    <property type="match status" value="1"/>
</dbReference>
<evidence type="ECO:0000256" key="6">
    <source>
        <dbReference type="ARBA" id="ARBA00023136"/>
    </source>
</evidence>
<dbReference type="KEGG" id="pzh:CX676_12590"/>
<dbReference type="GO" id="GO:0005886">
    <property type="term" value="C:plasma membrane"/>
    <property type="evidence" value="ECO:0007669"/>
    <property type="project" value="UniProtKB-SubCell"/>
</dbReference>
<name>A0A2H5F038_9RHOB</name>